<organism evidence="4 5">
    <name type="scientific">Elysia marginata</name>
    <dbReference type="NCBI Taxonomy" id="1093978"/>
    <lineage>
        <taxon>Eukaryota</taxon>
        <taxon>Metazoa</taxon>
        <taxon>Spiralia</taxon>
        <taxon>Lophotrochozoa</taxon>
        <taxon>Mollusca</taxon>
        <taxon>Gastropoda</taxon>
        <taxon>Heterobranchia</taxon>
        <taxon>Euthyneura</taxon>
        <taxon>Panpulmonata</taxon>
        <taxon>Sacoglossa</taxon>
        <taxon>Placobranchoidea</taxon>
        <taxon>Plakobranchidae</taxon>
        <taxon>Elysia</taxon>
    </lineage>
</organism>
<dbReference type="SUPFAM" id="SSF52540">
    <property type="entry name" value="P-loop containing nucleoside triphosphate hydrolases"/>
    <property type="match status" value="1"/>
</dbReference>
<dbReference type="Gene3D" id="3.40.50.300">
    <property type="entry name" value="P-loop containing nucleotide triphosphate hydrolases"/>
    <property type="match status" value="1"/>
</dbReference>
<feature type="domain" description="Nephrocystin 3-like N-terminal" evidence="3">
    <location>
        <begin position="380"/>
        <end position="508"/>
    </location>
</feature>
<reference evidence="4 5" key="1">
    <citation type="journal article" date="2021" name="Elife">
        <title>Chloroplast acquisition without the gene transfer in kleptoplastic sea slugs, Plakobranchus ocellatus.</title>
        <authorList>
            <person name="Maeda T."/>
            <person name="Takahashi S."/>
            <person name="Yoshida T."/>
            <person name="Shimamura S."/>
            <person name="Takaki Y."/>
            <person name="Nagai Y."/>
            <person name="Toyoda A."/>
            <person name="Suzuki Y."/>
            <person name="Arimoto A."/>
            <person name="Ishii H."/>
            <person name="Satoh N."/>
            <person name="Nishiyama T."/>
            <person name="Hasebe M."/>
            <person name="Maruyama T."/>
            <person name="Minagawa J."/>
            <person name="Obokata J."/>
            <person name="Shigenobu S."/>
        </authorList>
    </citation>
    <scope>NUCLEOTIDE SEQUENCE [LARGE SCALE GENOMIC DNA]</scope>
</reference>
<dbReference type="AlphaFoldDB" id="A0AAV4ENZ2"/>
<evidence type="ECO:0000256" key="1">
    <source>
        <dbReference type="ARBA" id="ARBA00022737"/>
    </source>
</evidence>
<dbReference type="Proteomes" id="UP000762676">
    <property type="component" value="Unassembled WGS sequence"/>
</dbReference>
<dbReference type="PANTHER" id="PTHR19860:SF18">
    <property type="entry name" value="DUF4062 DOMAIN-CONTAINING PROTEIN"/>
    <property type="match status" value="1"/>
</dbReference>
<keyword evidence="1" id="KW-0677">Repeat</keyword>
<comment type="caution">
    <text evidence="4">The sequence shown here is derived from an EMBL/GenBank/DDBJ whole genome shotgun (WGS) entry which is preliminary data.</text>
</comment>
<dbReference type="PANTHER" id="PTHR19860">
    <property type="entry name" value="DDB1- AND CUL4-ASSOCIATED FACTOR 12-RELATED"/>
    <property type="match status" value="1"/>
</dbReference>
<evidence type="ECO:0000256" key="2">
    <source>
        <dbReference type="SAM" id="MobiDB-lite"/>
    </source>
</evidence>
<dbReference type="GO" id="GO:0080008">
    <property type="term" value="C:Cul4-RING E3 ubiquitin ligase complex"/>
    <property type="evidence" value="ECO:0007669"/>
    <property type="project" value="TreeGrafter"/>
</dbReference>
<dbReference type="InterPro" id="IPR027417">
    <property type="entry name" value="P-loop_NTPase"/>
</dbReference>
<dbReference type="InterPro" id="IPR051191">
    <property type="entry name" value="DCAF12"/>
</dbReference>
<protein>
    <submittedName>
        <fullName evidence="4">Tetratricopeptide repeat protein GNN</fullName>
    </submittedName>
</protein>
<dbReference type="InterPro" id="IPR056884">
    <property type="entry name" value="NPHP3-like_N"/>
</dbReference>
<evidence type="ECO:0000313" key="5">
    <source>
        <dbReference type="Proteomes" id="UP000762676"/>
    </source>
</evidence>
<dbReference type="EMBL" id="BMAT01003791">
    <property type="protein sequence ID" value="GFR62431.1"/>
    <property type="molecule type" value="Genomic_DNA"/>
</dbReference>
<sequence>MAAGPQFELRDAISPYVCSTPLDFSEERNHLSRVVFPQLNQLCKSRGSFFNPTDLRWIPGDPNTEKGFLLTTVLSSIKRCSPFFICLLGETYGPFREQGSPPLNQFSSFTTTRKSGGSNSLGVLTPGSRPGKVGYRRESRGASVGGADGLQAGEGTLGLDGQGDWLDKNFLMAGKGGHPWVLQEGHQNSSITELEVTQGVLLCDNLYSTLYYRQSDHLDDKLARAVDEKAQDRLLQRFQSESEEARSKVHDLRQRMVNRGVPVRYFRTVEELGQIVLEDWVEIINSVLPPLCHSVKLLDTLEFKEWQAQQSFIRSRTEKFLTCPGVEETFQTLTDFAFGCQRAEVKMDLLDELLSTAANNTKIRSYSATSPYKKKSAEVDHEKPILMLVGDRGVGKSSMAAKWLTDFKDENSSEAAGIAVISHFVSASNNSTDLVNFIRHCIVKLREAYLLSEPHDPLSIRAAVESESEAKDQSFRSLCEAFVAALGLGPCVILLDGVNELTSARGLSAREVKEFAWLQESLPRTCRLILTTTRSDISHRSLVNRKDVIVVNCPESTTDPINTLSMVKQHDPLLSQLVGGESRLQRVSQLKIMSTALGARVVASEISCHRIYSNLPAFLEDCAEVRVIALSRLNTDAPLSCLFIISLSCGRI</sequence>
<dbReference type="Pfam" id="PF24883">
    <property type="entry name" value="NPHP3_N"/>
    <property type="match status" value="1"/>
</dbReference>
<keyword evidence="5" id="KW-1185">Reference proteome</keyword>
<name>A0AAV4ENZ2_9GAST</name>
<accession>A0AAV4ENZ2</accession>
<evidence type="ECO:0000313" key="4">
    <source>
        <dbReference type="EMBL" id="GFR62431.1"/>
    </source>
</evidence>
<proteinExistence type="predicted"/>
<feature type="region of interest" description="Disordered" evidence="2">
    <location>
        <begin position="113"/>
        <end position="149"/>
    </location>
</feature>
<evidence type="ECO:0000259" key="3">
    <source>
        <dbReference type="Pfam" id="PF24883"/>
    </source>
</evidence>
<gene>
    <name evidence="4" type="ORF">ElyMa_001871700</name>
</gene>
<feature type="compositionally biased region" description="Polar residues" evidence="2">
    <location>
        <begin position="113"/>
        <end position="122"/>
    </location>
</feature>